<evidence type="ECO:0000256" key="1">
    <source>
        <dbReference type="SAM" id="MobiDB-lite"/>
    </source>
</evidence>
<gene>
    <name evidence="2" type="ORF">CCO03_12695</name>
</gene>
<organism evidence="2 3">
    <name type="scientific">Comamonas serinivorans</name>
    <dbReference type="NCBI Taxonomy" id="1082851"/>
    <lineage>
        <taxon>Bacteria</taxon>
        <taxon>Pseudomonadati</taxon>
        <taxon>Pseudomonadota</taxon>
        <taxon>Betaproteobacteria</taxon>
        <taxon>Burkholderiales</taxon>
        <taxon>Comamonadaceae</taxon>
        <taxon>Comamonas</taxon>
    </lineage>
</organism>
<accession>A0A1Y0EPU9</accession>
<proteinExistence type="predicted"/>
<name>A0A1Y0EPU9_9BURK</name>
<dbReference type="OrthoDB" id="9796567at2"/>
<dbReference type="RefSeq" id="WP_087281589.1">
    <property type="nucleotide sequence ID" value="NZ_CP021455.1"/>
</dbReference>
<evidence type="ECO:0000313" key="3">
    <source>
        <dbReference type="Proteomes" id="UP000196138"/>
    </source>
</evidence>
<feature type="region of interest" description="Disordered" evidence="1">
    <location>
        <begin position="130"/>
        <end position="174"/>
    </location>
</feature>
<sequence length="174" mass="19449">MKRSLPARLLTLTLLGVFGGWATQVALPLAQAQPAPMLTSVSWGSLSASQKAALQPLAERWSAMSPEHQRKWLAVSSNYKQLSPPEQARLHERMLDWAKMSKAERMQARRNYGNAKGELSADERKAKWDAFKSLDDDEREALAREGNPTRIRSTAPAVQPQPLNVKLPAQKPQR</sequence>
<dbReference type="AlphaFoldDB" id="A0A1Y0EPU9"/>
<evidence type="ECO:0008006" key="4">
    <source>
        <dbReference type="Google" id="ProtNLM"/>
    </source>
</evidence>
<keyword evidence="3" id="KW-1185">Reference proteome</keyword>
<dbReference type="InterPro" id="IPR021455">
    <property type="entry name" value="DUF3106"/>
</dbReference>
<dbReference type="EMBL" id="CP021455">
    <property type="protein sequence ID" value="ARU05431.1"/>
    <property type="molecule type" value="Genomic_DNA"/>
</dbReference>
<dbReference type="Pfam" id="PF11304">
    <property type="entry name" value="DUF3106"/>
    <property type="match status" value="1"/>
</dbReference>
<reference evidence="2 3" key="1">
    <citation type="submission" date="2017-05" db="EMBL/GenBank/DDBJ databases">
        <authorList>
            <person name="Song R."/>
            <person name="Chenine A.L."/>
            <person name="Ruprecht R.M."/>
        </authorList>
    </citation>
    <scope>NUCLEOTIDE SEQUENCE [LARGE SCALE GENOMIC DNA]</scope>
    <source>
        <strain evidence="2 3">DSM 26136</strain>
    </source>
</reference>
<dbReference type="KEGG" id="cser:CCO03_12695"/>
<protein>
    <recommendedName>
        <fullName evidence="4">DUF3106 domain-containing protein</fullName>
    </recommendedName>
</protein>
<dbReference type="Proteomes" id="UP000196138">
    <property type="component" value="Chromosome"/>
</dbReference>
<evidence type="ECO:0000313" key="2">
    <source>
        <dbReference type="EMBL" id="ARU05431.1"/>
    </source>
</evidence>